<keyword evidence="2" id="KW-1185">Reference proteome</keyword>
<dbReference type="Proteomes" id="UP000557772">
    <property type="component" value="Unassembled WGS sequence"/>
</dbReference>
<proteinExistence type="predicted"/>
<protein>
    <submittedName>
        <fullName evidence="1">Winged helix-turn-helix transcriptional regulator</fullName>
    </submittedName>
</protein>
<organism evidence="1 2">
    <name type="scientific">Flexivirga aerilata</name>
    <dbReference type="NCBI Taxonomy" id="1656889"/>
    <lineage>
        <taxon>Bacteria</taxon>
        <taxon>Bacillati</taxon>
        <taxon>Actinomycetota</taxon>
        <taxon>Actinomycetes</taxon>
        <taxon>Micrococcales</taxon>
        <taxon>Dermacoccaceae</taxon>
        <taxon>Flexivirga</taxon>
    </lineage>
</organism>
<dbReference type="SUPFAM" id="SSF46785">
    <property type="entry name" value="Winged helix' DNA-binding domain"/>
    <property type="match status" value="1"/>
</dbReference>
<dbReference type="InterPro" id="IPR036390">
    <property type="entry name" value="WH_DNA-bd_sf"/>
</dbReference>
<sequence length="197" mass="22056">MSDEPAAVNRTPNPPSIEALKKLSVSVRWRAYESLRTLGPCTSRELAKRVGVKEASMSVHLREMKAIGYVTAEGDPAKPRSLQWAAVLGGVDLDEFDRTESYAQAASGWMKVLLAAEAELAVDWVDVAPRWPKEWRSAAENSDAIVRLTVDELREIAEEMRALMRKVEEMAEGRAVDDPRYRPVVAITHAFPYPDEY</sequence>
<name>A0A849AEW7_9MICO</name>
<reference evidence="1 2" key="1">
    <citation type="submission" date="2020-05" db="EMBL/GenBank/DDBJ databases">
        <title>Flexivirga sp. ID2601S isolated from air conditioner.</title>
        <authorList>
            <person name="Kim D.H."/>
        </authorList>
    </citation>
    <scope>NUCLEOTIDE SEQUENCE [LARGE SCALE GENOMIC DNA]</scope>
    <source>
        <strain evidence="1 2">ID2601S</strain>
    </source>
</reference>
<evidence type="ECO:0000313" key="1">
    <source>
        <dbReference type="EMBL" id="NNG38447.1"/>
    </source>
</evidence>
<dbReference type="InterPro" id="IPR036388">
    <property type="entry name" value="WH-like_DNA-bd_sf"/>
</dbReference>
<evidence type="ECO:0000313" key="2">
    <source>
        <dbReference type="Proteomes" id="UP000557772"/>
    </source>
</evidence>
<gene>
    <name evidence="1" type="ORF">HJ588_04050</name>
</gene>
<accession>A0A849AEW7</accession>
<dbReference type="EMBL" id="JABENB010000001">
    <property type="protein sequence ID" value="NNG38447.1"/>
    <property type="molecule type" value="Genomic_DNA"/>
</dbReference>
<dbReference type="InterPro" id="IPR011991">
    <property type="entry name" value="ArsR-like_HTH"/>
</dbReference>
<comment type="caution">
    <text evidence="1">The sequence shown here is derived from an EMBL/GenBank/DDBJ whole genome shotgun (WGS) entry which is preliminary data.</text>
</comment>
<dbReference type="RefSeq" id="WP_171152165.1">
    <property type="nucleotide sequence ID" value="NZ_JABENB010000001.1"/>
</dbReference>
<dbReference type="CDD" id="cd00090">
    <property type="entry name" value="HTH_ARSR"/>
    <property type="match status" value="1"/>
</dbReference>
<dbReference type="AlphaFoldDB" id="A0A849AEW7"/>
<dbReference type="Gene3D" id="1.10.10.10">
    <property type="entry name" value="Winged helix-like DNA-binding domain superfamily/Winged helix DNA-binding domain"/>
    <property type="match status" value="1"/>
</dbReference>